<evidence type="ECO:0000313" key="2">
    <source>
        <dbReference type="Proteomes" id="UP000308600"/>
    </source>
</evidence>
<keyword evidence="2" id="KW-1185">Reference proteome</keyword>
<dbReference type="Proteomes" id="UP000308600">
    <property type="component" value="Unassembled WGS sequence"/>
</dbReference>
<name>A0ACD3BBR1_9AGAR</name>
<gene>
    <name evidence="1" type="ORF">BDN72DRAFT_812858</name>
</gene>
<organism evidence="1 2">
    <name type="scientific">Pluteus cervinus</name>
    <dbReference type="NCBI Taxonomy" id="181527"/>
    <lineage>
        <taxon>Eukaryota</taxon>
        <taxon>Fungi</taxon>
        <taxon>Dikarya</taxon>
        <taxon>Basidiomycota</taxon>
        <taxon>Agaricomycotina</taxon>
        <taxon>Agaricomycetes</taxon>
        <taxon>Agaricomycetidae</taxon>
        <taxon>Agaricales</taxon>
        <taxon>Pluteineae</taxon>
        <taxon>Pluteaceae</taxon>
        <taxon>Pluteus</taxon>
    </lineage>
</organism>
<dbReference type="EMBL" id="ML208268">
    <property type="protein sequence ID" value="TFK74437.1"/>
    <property type="molecule type" value="Genomic_DNA"/>
</dbReference>
<protein>
    <submittedName>
        <fullName evidence="1">Aldo/keto reductase</fullName>
    </submittedName>
</protein>
<reference evidence="1 2" key="1">
    <citation type="journal article" date="2019" name="Nat. Ecol. Evol.">
        <title>Megaphylogeny resolves global patterns of mushroom evolution.</title>
        <authorList>
            <person name="Varga T."/>
            <person name="Krizsan K."/>
            <person name="Foldi C."/>
            <person name="Dima B."/>
            <person name="Sanchez-Garcia M."/>
            <person name="Sanchez-Ramirez S."/>
            <person name="Szollosi G.J."/>
            <person name="Szarkandi J.G."/>
            <person name="Papp V."/>
            <person name="Albert L."/>
            <person name="Andreopoulos W."/>
            <person name="Angelini C."/>
            <person name="Antonin V."/>
            <person name="Barry K.W."/>
            <person name="Bougher N.L."/>
            <person name="Buchanan P."/>
            <person name="Buyck B."/>
            <person name="Bense V."/>
            <person name="Catcheside P."/>
            <person name="Chovatia M."/>
            <person name="Cooper J."/>
            <person name="Damon W."/>
            <person name="Desjardin D."/>
            <person name="Finy P."/>
            <person name="Geml J."/>
            <person name="Haridas S."/>
            <person name="Hughes K."/>
            <person name="Justo A."/>
            <person name="Karasinski D."/>
            <person name="Kautmanova I."/>
            <person name="Kiss B."/>
            <person name="Kocsube S."/>
            <person name="Kotiranta H."/>
            <person name="LaButti K.M."/>
            <person name="Lechner B.E."/>
            <person name="Liimatainen K."/>
            <person name="Lipzen A."/>
            <person name="Lukacs Z."/>
            <person name="Mihaltcheva S."/>
            <person name="Morgado L.N."/>
            <person name="Niskanen T."/>
            <person name="Noordeloos M.E."/>
            <person name="Ohm R.A."/>
            <person name="Ortiz-Santana B."/>
            <person name="Ovrebo C."/>
            <person name="Racz N."/>
            <person name="Riley R."/>
            <person name="Savchenko A."/>
            <person name="Shiryaev A."/>
            <person name="Soop K."/>
            <person name="Spirin V."/>
            <person name="Szebenyi C."/>
            <person name="Tomsovsky M."/>
            <person name="Tulloss R.E."/>
            <person name="Uehling J."/>
            <person name="Grigoriev I.V."/>
            <person name="Vagvolgyi C."/>
            <person name="Papp T."/>
            <person name="Martin F.M."/>
            <person name="Miettinen O."/>
            <person name="Hibbett D.S."/>
            <person name="Nagy L.G."/>
        </authorList>
    </citation>
    <scope>NUCLEOTIDE SEQUENCE [LARGE SCALE GENOMIC DNA]</scope>
    <source>
        <strain evidence="1 2">NL-1719</strain>
    </source>
</reference>
<accession>A0ACD3BBR1</accession>
<proteinExistence type="predicted"/>
<evidence type="ECO:0000313" key="1">
    <source>
        <dbReference type="EMBL" id="TFK74437.1"/>
    </source>
</evidence>
<sequence>MPSEQSEDQPVQGLPLSRLDGPLQLPAIVYGAGAFSNQYNTDDHLASQIPLRTIRLALRQARTPWLVLYGIRAFDTSTYYGPSEVILGGVLKSLEEEFPRSSYQLMTKCGRYGVNNFDYAPTTIRDGVMRSLSRLQTDYLDTVYLHDVEFVATPVLPRVSGNHATALTTEKREYGLIEGEEAEIRGDGDRKILDAYGELQKLQEEGIVKHIGITGYPLPTLLRLALLILHQPPYKPIDVILSYSHLSLQNTTFLDFAPHFYERAKVKQLVAASPLSMGLLRPNPPPWHPAPKGLLDAVHKARSGWPGDFPDLALGYAIRNTGAKHRNVPLVVGFSNPHEVHECMKVWRQVQEGFETAEREDGEDRAKEVFRQSGFLDWSWPSP</sequence>